<reference evidence="2" key="2">
    <citation type="submission" date="2020-11" db="EMBL/GenBank/DDBJ databases">
        <authorList>
            <person name="McCartney M.A."/>
            <person name="Auch B."/>
            <person name="Kono T."/>
            <person name="Mallez S."/>
            <person name="Becker A."/>
            <person name="Gohl D.M."/>
            <person name="Silverstein K.A.T."/>
            <person name="Koren S."/>
            <person name="Bechman K.B."/>
            <person name="Herman A."/>
            <person name="Abrahante J.E."/>
            <person name="Garbe J."/>
        </authorList>
    </citation>
    <scope>NUCLEOTIDE SEQUENCE</scope>
    <source>
        <strain evidence="2">Duluth1</strain>
        <tissue evidence="2">Whole animal</tissue>
    </source>
</reference>
<organism evidence="2 3">
    <name type="scientific">Dreissena polymorpha</name>
    <name type="common">Zebra mussel</name>
    <name type="synonym">Mytilus polymorpha</name>
    <dbReference type="NCBI Taxonomy" id="45954"/>
    <lineage>
        <taxon>Eukaryota</taxon>
        <taxon>Metazoa</taxon>
        <taxon>Spiralia</taxon>
        <taxon>Lophotrochozoa</taxon>
        <taxon>Mollusca</taxon>
        <taxon>Bivalvia</taxon>
        <taxon>Autobranchia</taxon>
        <taxon>Heteroconchia</taxon>
        <taxon>Euheterodonta</taxon>
        <taxon>Imparidentia</taxon>
        <taxon>Neoheterodontei</taxon>
        <taxon>Myida</taxon>
        <taxon>Dreissenoidea</taxon>
        <taxon>Dreissenidae</taxon>
        <taxon>Dreissena</taxon>
    </lineage>
</organism>
<feature type="signal peptide" evidence="1">
    <location>
        <begin position="1"/>
        <end position="31"/>
    </location>
</feature>
<dbReference type="AlphaFoldDB" id="A0A9D4JZJ7"/>
<protein>
    <submittedName>
        <fullName evidence="2">Uncharacterized protein</fullName>
    </submittedName>
</protein>
<reference evidence="2" key="1">
    <citation type="journal article" date="2019" name="bioRxiv">
        <title>The Genome of the Zebra Mussel, Dreissena polymorpha: A Resource for Invasive Species Research.</title>
        <authorList>
            <person name="McCartney M.A."/>
            <person name="Auch B."/>
            <person name="Kono T."/>
            <person name="Mallez S."/>
            <person name="Zhang Y."/>
            <person name="Obille A."/>
            <person name="Becker A."/>
            <person name="Abrahante J.E."/>
            <person name="Garbe J."/>
            <person name="Badalamenti J.P."/>
            <person name="Herman A."/>
            <person name="Mangelson H."/>
            <person name="Liachko I."/>
            <person name="Sullivan S."/>
            <person name="Sone E.D."/>
            <person name="Koren S."/>
            <person name="Silverstein K.A.T."/>
            <person name="Beckman K.B."/>
            <person name="Gohl D.M."/>
        </authorList>
    </citation>
    <scope>NUCLEOTIDE SEQUENCE</scope>
    <source>
        <strain evidence="2">Duluth1</strain>
        <tissue evidence="2">Whole animal</tissue>
    </source>
</reference>
<comment type="caution">
    <text evidence="2">The sequence shown here is derived from an EMBL/GenBank/DDBJ whole genome shotgun (WGS) entry which is preliminary data.</text>
</comment>
<evidence type="ECO:0000256" key="1">
    <source>
        <dbReference type="SAM" id="SignalP"/>
    </source>
</evidence>
<sequence length="162" mass="17961">MFPVLQLICVRLVSVVILRTHTSSMPENVEAAFNNCSGCSCRKHLSQDIKRNVNLMLQTRLKSNIQQTKSSNQTSSRQDDVGVLRELKSNIQQTKGSNQTSMQSLMTTINVNSRALSSKTATQPGSHVFQPTGTIFPTPWTINVDSKVLTRQQTKGDHKSST</sequence>
<feature type="chain" id="PRO_5038846473" evidence="1">
    <location>
        <begin position="32"/>
        <end position="162"/>
    </location>
</feature>
<evidence type="ECO:0000313" key="3">
    <source>
        <dbReference type="Proteomes" id="UP000828390"/>
    </source>
</evidence>
<proteinExistence type="predicted"/>
<dbReference type="Proteomes" id="UP000828390">
    <property type="component" value="Unassembled WGS sequence"/>
</dbReference>
<accession>A0A9D4JZJ7</accession>
<keyword evidence="3" id="KW-1185">Reference proteome</keyword>
<evidence type="ECO:0000313" key="2">
    <source>
        <dbReference type="EMBL" id="KAH3825948.1"/>
    </source>
</evidence>
<dbReference type="EMBL" id="JAIWYP010000005">
    <property type="protein sequence ID" value="KAH3825948.1"/>
    <property type="molecule type" value="Genomic_DNA"/>
</dbReference>
<gene>
    <name evidence="2" type="ORF">DPMN_127835</name>
</gene>
<name>A0A9D4JZJ7_DREPO</name>
<keyword evidence="1" id="KW-0732">Signal</keyword>